<protein>
    <submittedName>
        <fullName evidence="1">Substrate-binding domain-containing protein</fullName>
    </submittedName>
</protein>
<comment type="caution">
    <text evidence="1">The sequence shown here is derived from an EMBL/GenBank/DDBJ whole genome shotgun (WGS) entry which is preliminary data.</text>
</comment>
<dbReference type="AlphaFoldDB" id="A0A973VW66"/>
<proteinExistence type="predicted"/>
<dbReference type="SUPFAM" id="SSF53822">
    <property type="entry name" value="Periplasmic binding protein-like I"/>
    <property type="match status" value="1"/>
</dbReference>
<accession>A0A973VW66</accession>
<gene>
    <name evidence="1" type="ORF">HAP48_007520</name>
</gene>
<dbReference type="Gene3D" id="3.40.50.2300">
    <property type="match status" value="1"/>
</dbReference>
<sequence>MAIGAMLAIARQGLTVGRDVAVVGFDDTAETIMSLPL</sequence>
<reference evidence="1" key="1">
    <citation type="submission" date="2020-06" db="EMBL/GenBank/DDBJ databases">
        <title>Whole Genome Sequence of Bradyrhizobium sp. Strain 1S1.</title>
        <authorList>
            <person name="Bromfield E.S.P."/>
            <person name="Cloutier S."/>
        </authorList>
    </citation>
    <scope>NUCLEOTIDE SEQUENCE [LARGE SCALE GENOMIC DNA]</scope>
    <source>
        <strain evidence="1">1S1</strain>
    </source>
</reference>
<dbReference type="InterPro" id="IPR028082">
    <property type="entry name" value="Peripla_BP_I"/>
</dbReference>
<evidence type="ECO:0000313" key="1">
    <source>
        <dbReference type="EMBL" id="NVI42921.1"/>
    </source>
</evidence>
<organism evidence="1">
    <name type="scientific">Bradyrhizobium septentrionale</name>
    <dbReference type="NCBI Taxonomy" id="1404411"/>
    <lineage>
        <taxon>Bacteria</taxon>
        <taxon>Pseudomonadati</taxon>
        <taxon>Pseudomonadota</taxon>
        <taxon>Alphaproteobacteria</taxon>
        <taxon>Hyphomicrobiales</taxon>
        <taxon>Nitrobacteraceae</taxon>
        <taxon>Bradyrhizobium</taxon>
    </lineage>
</organism>
<dbReference type="EMBL" id="JAAOLE020000001">
    <property type="protein sequence ID" value="NVI42921.1"/>
    <property type="molecule type" value="Genomic_DNA"/>
</dbReference>
<name>A0A973VW66_9BRAD</name>